<dbReference type="PANTHER" id="PTHR45973">
    <property type="entry name" value="PROTEIN PHOSPHATASE 1 REGULATORY SUBUNIT SDS22-RELATED"/>
    <property type="match status" value="1"/>
</dbReference>
<dbReference type="SMART" id="SM00365">
    <property type="entry name" value="LRR_SD22"/>
    <property type="match status" value="2"/>
</dbReference>
<dbReference type="EMBL" id="MU069463">
    <property type="protein sequence ID" value="KAF5842357.1"/>
    <property type="molecule type" value="Genomic_DNA"/>
</dbReference>
<evidence type="ECO:0008006" key="6">
    <source>
        <dbReference type="Google" id="ProtNLM"/>
    </source>
</evidence>
<dbReference type="PROSITE" id="PS51450">
    <property type="entry name" value="LRR"/>
    <property type="match status" value="2"/>
</dbReference>
<evidence type="ECO:0000313" key="5">
    <source>
        <dbReference type="Proteomes" id="UP000815325"/>
    </source>
</evidence>
<dbReference type="InterPro" id="IPR001611">
    <property type="entry name" value="Leu-rich_rpt"/>
</dbReference>
<name>A0ABQ7H671_DUNSA</name>
<keyword evidence="5" id="KW-1185">Reference proteome</keyword>
<reference evidence="4" key="1">
    <citation type="submission" date="2017-08" db="EMBL/GenBank/DDBJ databases">
        <authorList>
            <person name="Polle J.E."/>
            <person name="Barry K."/>
            <person name="Cushman J."/>
            <person name="Schmutz J."/>
            <person name="Tran D."/>
            <person name="Hathwaick L.T."/>
            <person name="Yim W.C."/>
            <person name="Jenkins J."/>
            <person name="Mckie-Krisberg Z.M."/>
            <person name="Prochnik S."/>
            <person name="Lindquist E."/>
            <person name="Dockter R.B."/>
            <person name="Adam C."/>
            <person name="Molina H."/>
            <person name="Bunkerborg J."/>
            <person name="Jin E."/>
            <person name="Buchheim M."/>
            <person name="Magnuson J."/>
        </authorList>
    </citation>
    <scope>NUCLEOTIDE SEQUENCE</scope>
    <source>
        <strain evidence="4">CCAP 19/18</strain>
    </source>
</reference>
<keyword evidence="2" id="KW-0433">Leucine-rich repeat</keyword>
<dbReference type="Proteomes" id="UP000815325">
    <property type="component" value="Unassembled WGS sequence"/>
</dbReference>
<evidence type="ECO:0000313" key="4">
    <source>
        <dbReference type="EMBL" id="KAF5842357.1"/>
    </source>
</evidence>
<protein>
    <recommendedName>
        <fullName evidence="6">Leucine-rich repeat-containing protein 61</fullName>
    </recommendedName>
</protein>
<evidence type="ECO:0000256" key="2">
    <source>
        <dbReference type="ARBA" id="ARBA00022614"/>
    </source>
</evidence>
<accession>A0ABQ7H671</accession>
<evidence type="ECO:0000256" key="1">
    <source>
        <dbReference type="ARBA" id="ARBA00004430"/>
    </source>
</evidence>
<dbReference type="InterPro" id="IPR032675">
    <property type="entry name" value="LRR_dom_sf"/>
</dbReference>
<comment type="caution">
    <text evidence="4">The sequence shown here is derived from an EMBL/GenBank/DDBJ whole genome shotgun (WGS) entry which is preliminary data.</text>
</comment>
<proteinExistence type="predicted"/>
<comment type="subcellular location">
    <subcellularLocation>
        <location evidence="1">Cytoplasm</location>
        <location evidence="1">Cytoskeleton</location>
        <location evidence="1">Cilium axoneme</location>
    </subcellularLocation>
</comment>
<dbReference type="PANTHER" id="PTHR45973:SF35">
    <property type="entry name" value="LEUCINE-RICH REPEAT-CONTAINING PROTEIN 43"/>
    <property type="match status" value="1"/>
</dbReference>
<dbReference type="Gene3D" id="3.80.10.10">
    <property type="entry name" value="Ribonuclease Inhibitor"/>
    <property type="match status" value="1"/>
</dbReference>
<evidence type="ECO:0000256" key="3">
    <source>
        <dbReference type="ARBA" id="ARBA00022737"/>
    </source>
</evidence>
<dbReference type="InterPro" id="IPR050576">
    <property type="entry name" value="Cilia_flagella_integrity"/>
</dbReference>
<organism evidence="4 5">
    <name type="scientific">Dunaliella salina</name>
    <name type="common">Green alga</name>
    <name type="synonym">Protococcus salinus</name>
    <dbReference type="NCBI Taxonomy" id="3046"/>
    <lineage>
        <taxon>Eukaryota</taxon>
        <taxon>Viridiplantae</taxon>
        <taxon>Chlorophyta</taxon>
        <taxon>core chlorophytes</taxon>
        <taxon>Chlorophyceae</taxon>
        <taxon>CS clade</taxon>
        <taxon>Chlamydomonadales</taxon>
        <taxon>Dunaliellaceae</taxon>
        <taxon>Dunaliella</taxon>
    </lineage>
</organism>
<sequence>MGMTSIVRLDSATRKPELLVKAESHKFDCSAVFTLRLVGKSLSTIAGLHGCSNLTDLNLSGNSITKMEGLESLWQLRRLDLSSNQISEVGGIWHCSQLEALQLQDNRLADLRSVHLKELKELPALKALYLQNLDRTRQNECCRQPGYKAAVLQALPSLQNLDGERCPRSNNYAELAAEMEDLVNNAEPPKQLEVPAVAPWLDAVQLSLDGTAQKDPDLDRVGVKLVKSLDECHALSSVLDQEVAKCRKLLQESEKTMKEKSGN</sequence>
<keyword evidence="3" id="KW-0677">Repeat</keyword>
<dbReference type="Pfam" id="PF12799">
    <property type="entry name" value="LRR_4"/>
    <property type="match status" value="1"/>
</dbReference>
<gene>
    <name evidence="4" type="ORF">DUNSADRAFT_7671</name>
</gene>
<dbReference type="InterPro" id="IPR025875">
    <property type="entry name" value="Leu-rich_rpt_4"/>
</dbReference>
<dbReference type="SUPFAM" id="SSF52058">
    <property type="entry name" value="L domain-like"/>
    <property type="match status" value="1"/>
</dbReference>